<dbReference type="PANTHER" id="PTHR10209">
    <property type="entry name" value="OXIDOREDUCTASE, 2OG-FE II OXYGENASE FAMILY PROTEIN"/>
    <property type="match status" value="1"/>
</dbReference>
<feature type="coiled-coil region" evidence="7">
    <location>
        <begin position="169"/>
        <end position="200"/>
    </location>
</feature>
<dbReference type="InterPro" id="IPR005123">
    <property type="entry name" value="Oxoglu/Fe-dep_dioxygenase_dom"/>
</dbReference>
<dbReference type="FunFam" id="2.60.120.330:FF:000005">
    <property type="entry name" value="1-aminocyclopropane-1-carboxylate oxidase homolog 1"/>
    <property type="match status" value="1"/>
</dbReference>
<feature type="domain" description="Fe2OG dioxygenase" evidence="8">
    <location>
        <begin position="209"/>
        <end position="308"/>
    </location>
</feature>
<dbReference type="EMBL" id="CP093350">
    <property type="protein sequence ID" value="WOH11977.1"/>
    <property type="molecule type" value="Genomic_DNA"/>
</dbReference>
<evidence type="ECO:0000256" key="4">
    <source>
        <dbReference type="ARBA" id="ARBA00023002"/>
    </source>
</evidence>
<dbReference type="Pfam" id="PF14226">
    <property type="entry name" value="DIOX_N"/>
    <property type="match status" value="1"/>
</dbReference>
<dbReference type="InterPro" id="IPR044861">
    <property type="entry name" value="IPNS-like_FE2OG_OXY"/>
</dbReference>
<dbReference type="Proteomes" id="UP000077755">
    <property type="component" value="Chromosome 8"/>
</dbReference>
<dbReference type="Pfam" id="PF03171">
    <property type="entry name" value="2OG-FeII_Oxy"/>
    <property type="match status" value="1"/>
</dbReference>
<accession>A0AAF1BCE9</accession>
<dbReference type="GO" id="GO:0051213">
    <property type="term" value="F:dioxygenase activity"/>
    <property type="evidence" value="ECO:0007669"/>
    <property type="project" value="UniProtKB-ARBA"/>
</dbReference>
<evidence type="ECO:0000256" key="7">
    <source>
        <dbReference type="SAM" id="Coils"/>
    </source>
</evidence>
<evidence type="ECO:0000256" key="3">
    <source>
        <dbReference type="ARBA" id="ARBA00022896"/>
    </source>
</evidence>
<keyword evidence="7" id="KW-0175">Coiled coil</keyword>
<organism evidence="9 10">
    <name type="scientific">Daucus carota subsp. sativus</name>
    <name type="common">Carrot</name>
    <dbReference type="NCBI Taxonomy" id="79200"/>
    <lineage>
        <taxon>Eukaryota</taxon>
        <taxon>Viridiplantae</taxon>
        <taxon>Streptophyta</taxon>
        <taxon>Embryophyta</taxon>
        <taxon>Tracheophyta</taxon>
        <taxon>Spermatophyta</taxon>
        <taxon>Magnoliopsida</taxon>
        <taxon>eudicotyledons</taxon>
        <taxon>Gunneridae</taxon>
        <taxon>Pentapetalae</taxon>
        <taxon>asterids</taxon>
        <taxon>campanulids</taxon>
        <taxon>Apiales</taxon>
        <taxon>Apiaceae</taxon>
        <taxon>Apioideae</taxon>
        <taxon>Scandiceae</taxon>
        <taxon>Daucinae</taxon>
        <taxon>Daucus</taxon>
        <taxon>Daucus sect. Daucus</taxon>
    </lineage>
</organism>
<dbReference type="PROSITE" id="PS51471">
    <property type="entry name" value="FE2OG_OXY"/>
    <property type="match status" value="1"/>
</dbReference>
<dbReference type="GO" id="GO:0031418">
    <property type="term" value="F:L-ascorbic acid binding"/>
    <property type="evidence" value="ECO:0007669"/>
    <property type="project" value="UniProtKB-KW"/>
</dbReference>
<dbReference type="InterPro" id="IPR027443">
    <property type="entry name" value="IPNS-like_sf"/>
</dbReference>
<name>A0AAF1BCE9_DAUCS</name>
<evidence type="ECO:0000256" key="2">
    <source>
        <dbReference type="ARBA" id="ARBA00022723"/>
    </source>
</evidence>
<keyword evidence="10" id="KW-1185">Reference proteome</keyword>
<evidence type="ECO:0000256" key="1">
    <source>
        <dbReference type="ARBA" id="ARBA00008056"/>
    </source>
</evidence>
<evidence type="ECO:0000256" key="6">
    <source>
        <dbReference type="RuleBase" id="RU003682"/>
    </source>
</evidence>
<dbReference type="Gene3D" id="2.60.120.330">
    <property type="entry name" value="B-lactam Antibiotic, Isopenicillin N Synthase, Chain"/>
    <property type="match status" value="1"/>
</dbReference>
<keyword evidence="4 6" id="KW-0560">Oxidoreductase</keyword>
<dbReference type="AlphaFoldDB" id="A0AAF1BCE9"/>
<evidence type="ECO:0000313" key="10">
    <source>
        <dbReference type="Proteomes" id="UP000077755"/>
    </source>
</evidence>
<gene>
    <name evidence="9" type="ORF">DCAR_0831473</name>
</gene>
<proteinExistence type="inferred from homology"/>
<keyword evidence="3" id="KW-0847">Vitamin C</keyword>
<dbReference type="KEGG" id="dcr:108197414"/>
<keyword evidence="2 6" id="KW-0479">Metal-binding</keyword>
<reference evidence="9" key="2">
    <citation type="submission" date="2022-03" db="EMBL/GenBank/DDBJ databases">
        <title>Draft title - Genomic analysis of global carrot germplasm unveils the trajectory of domestication and the origin of high carotenoid orange carrot.</title>
        <authorList>
            <person name="Iorizzo M."/>
            <person name="Ellison S."/>
            <person name="Senalik D."/>
            <person name="Macko-Podgorni A."/>
            <person name="Grzebelus D."/>
            <person name="Bostan H."/>
            <person name="Rolling W."/>
            <person name="Curaba J."/>
            <person name="Simon P."/>
        </authorList>
    </citation>
    <scope>NUCLEOTIDE SEQUENCE</scope>
    <source>
        <tissue evidence="9">Leaf</tissue>
    </source>
</reference>
<dbReference type="GO" id="GO:0046872">
    <property type="term" value="F:metal ion binding"/>
    <property type="evidence" value="ECO:0007669"/>
    <property type="project" value="UniProtKB-KW"/>
</dbReference>
<dbReference type="GO" id="GO:0016705">
    <property type="term" value="F:oxidoreductase activity, acting on paired donors, with incorporation or reduction of molecular oxygen"/>
    <property type="evidence" value="ECO:0007669"/>
    <property type="project" value="UniProtKB-ARBA"/>
</dbReference>
<evidence type="ECO:0000256" key="5">
    <source>
        <dbReference type="ARBA" id="ARBA00023004"/>
    </source>
</evidence>
<sequence>MELKNAEASDHDILNELKLFDDSKAGVRGLVASGVSKIPRFFIHPADKLPKADAQLDLPVISLEGFQHASRRAEIVAGIGEACEKWGFFRITEHGVPEAVTDAVLEVTRQFHEQAKELKAEFYTRDLKRRVKYYSTLDLFVTKIGQWRDTVTCDFDDGVVDREGLPSVMREAIEEYVECLNKLKKLLSELLSEALGLNSDHLASLRCFETQKLSCHYYPPCPEPKLTLGTSKHSDPNFLTVLLQDSIGALQILHENKWMDVPPKKGSLLVNVGDLLQLITNDKFKSVRHRVVANYEGPRVSVASFFYPRNNELTEPYGPIKQLLSTDNPPKYREISTLEFITYYMSRGLDGAAILPHFEHQ</sequence>
<keyword evidence="5 6" id="KW-0408">Iron</keyword>
<evidence type="ECO:0000313" key="9">
    <source>
        <dbReference type="EMBL" id="WOH11977.1"/>
    </source>
</evidence>
<dbReference type="SUPFAM" id="SSF51197">
    <property type="entry name" value="Clavaminate synthase-like"/>
    <property type="match status" value="1"/>
</dbReference>
<evidence type="ECO:0000259" key="8">
    <source>
        <dbReference type="PROSITE" id="PS51471"/>
    </source>
</evidence>
<dbReference type="InterPro" id="IPR026992">
    <property type="entry name" value="DIOX_N"/>
</dbReference>
<dbReference type="PANTHER" id="PTHR10209:SF714">
    <property type="entry name" value="1-AMINOCYCLOPROPANE-1-CARBOXYLATE OXIDASE HOMOLOG 11-RELATED"/>
    <property type="match status" value="1"/>
</dbReference>
<protein>
    <recommendedName>
        <fullName evidence="8">Fe2OG dioxygenase domain-containing protein</fullName>
    </recommendedName>
</protein>
<comment type="similarity">
    <text evidence="1 6">Belongs to the iron/ascorbate-dependent oxidoreductase family.</text>
</comment>
<reference evidence="9" key="1">
    <citation type="journal article" date="2016" name="Nat. Genet.">
        <title>A high-quality carrot genome assembly provides new insights into carotenoid accumulation and asterid genome evolution.</title>
        <authorList>
            <person name="Iorizzo M."/>
            <person name="Ellison S."/>
            <person name="Senalik D."/>
            <person name="Zeng P."/>
            <person name="Satapoomin P."/>
            <person name="Huang J."/>
            <person name="Bowman M."/>
            <person name="Iovene M."/>
            <person name="Sanseverino W."/>
            <person name="Cavagnaro P."/>
            <person name="Yildiz M."/>
            <person name="Macko-Podgorni A."/>
            <person name="Moranska E."/>
            <person name="Grzebelus E."/>
            <person name="Grzebelus D."/>
            <person name="Ashrafi H."/>
            <person name="Zheng Z."/>
            <person name="Cheng S."/>
            <person name="Spooner D."/>
            <person name="Van Deynze A."/>
            <person name="Simon P."/>
        </authorList>
    </citation>
    <scope>NUCLEOTIDE SEQUENCE</scope>
    <source>
        <tissue evidence="9">Leaf</tissue>
    </source>
</reference>